<dbReference type="InterPro" id="IPR015943">
    <property type="entry name" value="WD40/YVTN_repeat-like_dom_sf"/>
</dbReference>
<reference evidence="2" key="1">
    <citation type="submission" date="2021-01" db="EMBL/GenBank/DDBJ databases">
        <title>Marivirga aurantiaca sp. nov., isolated from intertidal surface sediments.</title>
        <authorList>
            <person name="Zhang M."/>
        </authorList>
    </citation>
    <scope>NUCLEOTIDE SEQUENCE</scope>
    <source>
        <strain evidence="2">S37H4</strain>
    </source>
</reference>
<dbReference type="Gene3D" id="2.40.128.630">
    <property type="match status" value="1"/>
</dbReference>
<feature type="domain" description="Pyrrolo-quinoline quinone repeat" evidence="1">
    <location>
        <begin position="212"/>
        <end position="349"/>
    </location>
</feature>
<dbReference type="PANTHER" id="PTHR34512">
    <property type="entry name" value="CELL SURFACE PROTEIN"/>
    <property type="match status" value="1"/>
</dbReference>
<name>A0A934WZX1_9BACT</name>
<organism evidence="2 3">
    <name type="scientific">Marivirga aurantiaca</name>
    <dbReference type="NCBI Taxonomy" id="2802615"/>
    <lineage>
        <taxon>Bacteria</taxon>
        <taxon>Pseudomonadati</taxon>
        <taxon>Bacteroidota</taxon>
        <taxon>Cytophagia</taxon>
        <taxon>Cytophagales</taxon>
        <taxon>Marivirgaceae</taxon>
        <taxon>Marivirga</taxon>
    </lineage>
</organism>
<proteinExistence type="predicted"/>
<evidence type="ECO:0000313" key="3">
    <source>
        <dbReference type="Proteomes" id="UP000611723"/>
    </source>
</evidence>
<dbReference type="SUPFAM" id="SSF50998">
    <property type="entry name" value="Quinoprotein alcohol dehydrogenase-like"/>
    <property type="match status" value="1"/>
</dbReference>
<keyword evidence="3" id="KW-1185">Reference proteome</keyword>
<dbReference type="Pfam" id="PF13360">
    <property type="entry name" value="PQQ_2"/>
    <property type="match status" value="1"/>
</dbReference>
<gene>
    <name evidence="2" type="ORF">JKA74_13755</name>
</gene>
<comment type="caution">
    <text evidence="2">The sequence shown here is derived from an EMBL/GenBank/DDBJ whole genome shotgun (WGS) entry which is preliminary data.</text>
</comment>
<dbReference type="Proteomes" id="UP000611723">
    <property type="component" value="Unassembled WGS sequence"/>
</dbReference>
<accession>A0A934WZX1</accession>
<protein>
    <submittedName>
        <fullName evidence="2">PQQ-binding-like beta-propeller repeat protein</fullName>
    </submittedName>
</protein>
<dbReference type="Gene3D" id="2.130.10.10">
    <property type="entry name" value="YVTN repeat-like/Quinoprotein amine dehydrogenase"/>
    <property type="match status" value="1"/>
</dbReference>
<dbReference type="EMBL" id="JAEQBW010000006">
    <property type="protein sequence ID" value="MBK6266104.1"/>
    <property type="molecule type" value="Genomic_DNA"/>
</dbReference>
<evidence type="ECO:0000313" key="2">
    <source>
        <dbReference type="EMBL" id="MBK6266104.1"/>
    </source>
</evidence>
<dbReference type="PANTHER" id="PTHR34512:SF30">
    <property type="entry name" value="OUTER MEMBRANE PROTEIN ASSEMBLY FACTOR BAMB"/>
    <property type="match status" value="1"/>
</dbReference>
<evidence type="ECO:0000259" key="1">
    <source>
        <dbReference type="Pfam" id="PF13360"/>
    </source>
</evidence>
<dbReference type="RefSeq" id="WP_201431784.1">
    <property type="nucleotide sequence ID" value="NZ_JAEQBW010000006.1"/>
</dbReference>
<dbReference type="PROSITE" id="PS51257">
    <property type="entry name" value="PROKAR_LIPOPROTEIN"/>
    <property type="match status" value="1"/>
</dbReference>
<sequence>MNLKFIFFAFFLTSCSIFCQDDNIKDESYKPIWEKSFGVGYTNTINPVLSSSGVIYSPVQDLRNDFSSPSTLTSLDSETAITQWVWKDTFKDSYEEFLGNDISYFIDDQLVIQSGPRIYKINTENGSTIWKDNQFQNIYSGIYVFENKIYFAGKDSERNGIIYTMSLETSEVIETLEVYEASAPMLILKNGMKYLLLNTGFLREDNKTQNKIALYSLDTDSLIYNVDLLDAELSFSSKHYPISEDDNIFTSISEVIICVDFFTGRVKWNTALKGNMDFSGFILAPNGNLYANTEFGVYCLNPENGNILWRFEGDDEGISSRMQYHKDVIYYIGGAKFNAIDATTGEKLLAFEAPSRAVDDGAFFQPVMTIDQENDRIYTASYTHAYCYPTLR</sequence>
<dbReference type="InterPro" id="IPR011047">
    <property type="entry name" value="Quinoprotein_ADH-like_sf"/>
</dbReference>
<dbReference type="AlphaFoldDB" id="A0A934WZX1"/>
<dbReference type="InterPro" id="IPR002372">
    <property type="entry name" value="PQQ_rpt_dom"/>
</dbReference>